<keyword evidence="8 18" id="KW-0547">Nucleotide-binding</keyword>
<dbReference type="Gene3D" id="3.90.600.10">
    <property type="entry name" value="Phosphoribosylglycinamide synthetase, C-terminal domain"/>
    <property type="match status" value="1"/>
</dbReference>
<name>A0A1M5B0X2_9FIRM</name>
<keyword evidence="12" id="KW-0464">Manganese</keyword>
<dbReference type="FunFam" id="3.40.50.20:FF:000006">
    <property type="entry name" value="Phosphoribosylamine--glycine ligase, chloroplastic"/>
    <property type="match status" value="1"/>
</dbReference>
<evidence type="ECO:0000313" key="20">
    <source>
        <dbReference type="EMBL" id="SHF36154.1"/>
    </source>
</evidence>
<evidence type="ECO:0000256" key="2">
    <source>
        <dbReference type="ARBA" id="ARBA00001946"/>
    </source>
</evidence>
<keyword evidence="7" id="KW-0479">Metal-binding</keyword>
<dbReference type="SUPFAM" id="SSF52440">
    <property type="entry name" value="PreATP-grasp domain"/>
    <property type="match status" value="1"/>
</dbReference>
<dbReference type="InterPro" id="IPR020559">
    <property type="entry name" value="PRibGlycinamide_synth_CS"/>
</dbReference>
<dbReference type="InterPro" id="IPR037123">
    <property type="entry name" value="PRibGlycinamide_synth_C_sf"/>
</dbReference>
<keyword evidence="6 17" id="KW-0436">Ligase</keyword>
<evidence type="ECO:0000256" key="15">
    <source>
        <dbReference type="ARBA" id="ARBA00042864"/>
    </source>
</evidence>
<dbReference type="Proteomes" id="UP000184148">
    <property type="component" value="Unassembled WGS sequence"/>
</dbReference>
<dbReference type="SUPFAM" id="SSF56059">
    <property type="entry name" value="Glutathione synthetase ATP-binding domain-like"/>
    <property type="match status" value="1"/>
</dbReference>
<evidence type="ECO:0000256" key="9">
    <source>
        <dbReference type="ARBA" id="ARBA00022755"/>
    </source>
</evidence>
<dbReference type="Gene3D" id="3.40.50.20">
    <property type="match status" value="1"/>
</dbReference>
<dbReference type="InterPro" id="IPR020560">
    <property type="entry name" value="PRibGlycinamide_synth_C-dom"/>
</dbReference>
<dbReference type="GO" id="GO:0004637">
    <property type="term" value="F:phosphoribosylamine-glycine ligase activity"/>
    <property type="evidence" value="ECO:0007669"/>
    <property type="project" value="UniProtKB-UniRule"/>
</dbReference>
<evidence type="ECO:0000259" key="19">
    <source>
        <dbReference type="PROSITE" id="PS50975"/>
    </source>
</evidence>
<dbReference type="InterPro" id="IPR020561">
    <property type="entry name" value="PRibGlycinamid_synth_ATP-grasp"/>
</dbReference>
<dbReference type="InterPro" id="IPR020562">
    <property type="entry name" value="PRibGlycinamide_synth_N"/>
</dbReference>
<evidence type="ECO:0000256" key="7">
    <source>
        <dbReference type="ARBA" id="ARBA00022723"/>
    </source>
</evidence>
<dbReference type="GO" id="GO:0046872">
    <property type="term" value="F:metal ion binding"/>
    <property type="evidence" value="ECO:0007669"/>
    <property type="project" value="UniProtKB-KW"/>
</dbReference>
<dbReference type="InterPro" id="IPR011054">
    <property type="entry name" value="Rudment_hybrid_motif"/>
</dbReference>
<dbReference type="Pfam" id="PF01071">
    <property type="entry name" value="GARS_A"/>
    <property type="match status" value="1"/>
</dbReference>
<dbReference type="InterPro" id="IPR016185">
    <property type="entry name" value="PreATP-grasp_dom_sf"/>
</dbReference>
<evidence type="ECO:0000256" key="18">
    <source>
        <dbReference type="PROSITE-ProRule" id="PRU00409"/>
    </source>
</evidence>
<comment type="cofactor">
    <cofactor evidence="1">
        <name>Mn(2+)</name>
        <dbReference type="ChEBI" id="CHEBI:29035"/>
    </cofactor>
</comment>
<dbReference type="InterPro" id="IPR011761">
    <property type="entry name" value="ATP-grasp"/>
</dbReference>
<dbReference type="AlphaFoldDB" id="A0A1M5B0X2"/>
<evidence type="ECO:0000256" key="12">
    <source>
        <dbReference type="ARBA" id="ARBA00023211"/>
    </source>
</evidence>
<dbReference type="NCBIfam" id="TIGR00877">
    <property type="entry name" value="purD"/>
    <property type="match status" value="1"/>
</dbReference>
<sequence length="422" mass="44901">MKILVVGGGGREHALVWKLRQSPRVEQIFCAPGNAGIGSLATCVNIPAEDINGLLEFAKGEQIDLTVVGPEIPLTNGIVDLFQKEGLKIFGPSRAAAEIEGSKAMAKDLMAKYNIPTARYATFDKAEEAREYVKKHGAPCVIKADGLAAGKGVIVAMDDETALAAVDIIMAERAFGRAGDKVVIEEFLQGEEVSVLAFVDGETVVPMVAAQDHKRVGDNDTGPNTGGMGAYAPAPVYTPELAEVVEREVLYPTVRALAAEGRHYRGVLYAGLMVTQEGPKVLEFNARFGDPETQPVLTLLETDLVDIIEAILEGRLAQQPIQWKEGAAVCVVMAAGGYPGKYEKGKEIKGLDQVPAGVEVFHAGTARREGKIVTAGGRVLGVTATGKDIPDAIARAYQGVAAIDFEGAHYRKDIGQRAINRN</sequence>
<dbReference type="SMART" id="SM01210">
    <property type="entry name" value="GARS_C"/>
    <property type="match status" value="1"/>
</dbReference>
<dbReference type="GO" id="GO:0005524">
    <property type="term" value="F:ATP binding"/>
    <property type="evidence" value="ECO:0007669"/>
    <property type="project" value="UniProtKB-UniRule"/>
</dbReference>
<evidence type="ECO:0000256" key="4">
    <source>
        <dbReference type="ARBA" id="ARBA00013255"/>
    </source>
</evidence>
<organism evidence="20 21">
    <name type="scientific">Desulforamulus putei DSM 12395</name>
    <dbReference type="NCBI Taxonomy" id="1121429"/>
    <lineage>
        <taxon>Bacteria</taxon>
        <taxon>Bacillati</taxon>
        <taxon>Bacillota</taxon>
        <taxon>Clostridia</taxon>
        <taxon>Eubacteriales</taxon>
        <taxon>Peptococcaceae</taxon>
        <taxon>Desulforamulus</taxon>
    </lineage>
</organism>
<dbReference type="OrthoDB" id="9807240at2"/>
<feature type="domain" description="ATP-grasp" evidence="19">
    <location>
        <begin position="107"/>
        <end position="313"/>
    </location>
</feature>
<accession>A0A1M5B0X2</accession>
<dbReference type="GO" id="GO:0006189">
    <property type="term" value="P:'de novo' IMP biosynthetic process"/>
    <property type="evidence" value="ECO:0007669"/>
    <property type="project" value="UniProtKB-UniRule"/>
</dbReference>
<dbReference type="PROSITE" id="PS50975">
    <property type="entry name" value="ATP_GRASP"/>
    <property type="match status" value="1"/>
</dbReference>
<dbReference type="InterPro" id="IPR000115">
    <property type="entry name" value="PRibGlycinamide_synth"/>
</dbReference>
<dbReference type="SUPFAM" id="SSF51246">
    <property type="entry name" value="Rudiment single hybrid motif"/>
    <property type="match status" value="1"/>
</dbReference>
<keyword evidence="10 18" id="KW-0067">ATP-binding</keyword>
<comment type="pathway">
    <text evidence="3 17">Purine metabolism; IMP biosynthesis via de novo pathway; N(1)-(5-phospho-D-ribosyl)glycinamide from 5-phospho-alpha-D-ribose 1-diphosphate: step 2/2.</text>
</comment>
<evidence type="ECO:0000256" key="3">
    <source>
        <dbReference type="ARBA" id="ARBA00005174"/>
    </source>
</evidence>
<dbReference type="Gene3D" id="3.30.470.20">
    <property type="entry name" value="ATP-grasp fold, B domain"/>
    <property type="match status" value="1"/>
</dbReference>
<dbReference type="PROSITE" id="PS00184">
    <property type="entry name" value="GARS"/>
    <property type="match status" value="1"/>
</dbReference>
<evidence type="ECO:0000256" key="6">
    <source>
        <dbReference type="ARBA" id="ARBA00022598"/>
    </source>
</evidence>
<dbReference type="Pfam" id="PF02844">
    <property type="entry name" value="GARS_N"/>
    <property type="match status" value="1"/>
</dbReference>
<dbReference type="PANTHER" id="PTHR43472">
    <property type="entry name" value="PHOSPHORIBOSYLAMINE--GLYCINE LIGASE"/>
    <property type="match status" value="1"/>
</dbReference>
<dbReference type="STRING" id="1121429.SAMN02745133_02429"/>
<gene>
    <name evidence="17" type="primary">purD</name>
    <name evidence="20" type="ORF">SAMN02745133_02429</name>
</gene>
<evidence type="ECO:0000256" key="14">
    <source>
        <dbReference type="ARBA" id="ARBA00042242"/>
    </source>
</evidence>
<dbReference type="FunFam" id="3.90.600.10:FF:000001">
    <property type="entry name" value="Trifunctional purine biosynthetic protein adenosine-3"/>
    <property type="match status" value="1"/>
</dbReference>
<comment type="cofactor">
    <cofactor evidence="2">
        <name>Mg(2+)</name>
        <dbReference type="ChEBI" id="CHEBI:18420"/>
    </cofactor>
</comment>
<dbReference type="Pfam" id="PF02843">
    <property type="entry name" value="GARS_C"/>
    <property type="match status" value="1"/>
</dbReference>
<keyword evidence="21" id="KW-1185">Reference proteome</keyword>
<evidence type="ECO:0000256" key="8">
    <source>
        <dbReference type="ARBA" id="ARBA00022741"/>
    </source>
</evidence>
<comment type="catalytic activity">
    <reaction evidence="17">
        <text>5-phospho-beta-D-ribosylamine + glycine + ATP = N(1)-(5-phospho-beta-D-ribosyl)glycinamide + ADP + phosphate + H(+)</text>
        <dbReference type="Rhea" id="RHEA:17453"/>
        <dbReference type="ChEBI" id="CHEBI:15378"/>
        <dbReference type="ChEBI" id="CHEBI:30616"/>
        <dbReference type="ChEBI" id="CHEBI:43474"/>
        <dbReference type="ChEBI" id="CHEBI:57305"/>
        <dbReference type="ChEBI" id="CHEBI:58681"/>
        <dbReference type="ChEBI" id="CHEBI:143788"/>
        <dbReference type="ChEBI" id="CHEBI:456216"/>
        <dbReference type="EC" id="6.3.4.13"/>
    </reaction>
</comment>
<comment type="similarity">
    <text evidence="13 17">Belongs to the GARS family.</text>
</comment>
<evidence type="ECO:0000313" key="21">
    <source>
        <dbReference type="Proteomes" id="UP000184148"/>
    </source>
</evidence>
<dbReference type="Gene3D" id="3.30.1490.20">
    <property type="entry name" value="ATP-grasp fold, A domain"/>
    <property type="match status" value="1"/>
</dbReference>
<dbReference type="FunFam" id="3.30.1490.20:FF:000006">
    <property type="entry name" value="phosphoribosylamine--glycine ligase, chloroplastic-like"/>
    <property type="match status" value="1"/>
</dbReference>
<dbReference type="EC" id="6.3.4.13" evidence="4 17"/>
<dbReference type="RefSeq" id="WP_073239654.1">
    <property type="nucleotide sequence ID" value="NZ_FQUY01000020.1"/>
</dbReference>
<proteinExistence type="inferred from homology"/>
<dbReference type="PANTHER" id="PTHR43472:SF1">
    <property type="entry name" value="PHOSPHORIBOSYLAMINE--GLYCINE LIGASE, CHLOROPLASTIC"/>
    <property type="match status" value="1"/>
</dbReference>
<dbReference type="SMART" id="SM01209">
    <property type="entry name" value="GARS_A"/>
    <property type="match status" value="1"/>
</dbReference>
<evidence type="ECO:0000256" key="10">
    <source>
        <dbReference type="ARBA" id="ARBA00022840"/>
    </source>
</evidence>
<evidence type="ECO:0000256" key="16">
    <source>
        <dbReference type="ARBA" id="ARBA00079592"/>
    </source>
</evidence>
<evidence type="ECO:0000256" key="5">
    <source>
        <dbReference type="ARBA" id="ARBA00020605"/>
    </source>
</evidence>
<dbReference type="EMBL" id="FQUY01000020">
    <property type="protein sequence ID" value="SHF36154.1"/>
    <property type="molecule type" value="Genomic_DNA"/>
</dbReference>
<dbReference type="FunFam" id="3.30.470.20:FF:000031">
    <property type="entry name" value="Phosphoribosylamine--glycine ligase"/>
    <property type="match status" value="1"/>
</dbReference>
<protein>
    <recommendedName>
        <fullName evidence="5 17">Phosphoribosylamine--glycine ligase</fullName>
        <ecNumber evidence="4 17">6.3.4.13</ecNumber>
    </recommendedName>
    <alternativeName>
        <fullName evidence="16 17">GARS</fullName>
    </alternativeName>
    <alternativeName>
        <fullName evidence="14 17">Glycinamide ribonucleotide synthetase</fullName>
    </alternativeName>
    <alternativeName>
        <fullName evidence="15 17">Phosphoribosylglycinamide synthetase</fullName>
    </alternativeName>
</protein>
<dbReference type="UniPathway" id="UPA00074">
    <property type="reaction ID" value="UER00125"/>
</dbReference>
<dbReference type="HAMAP" id="MF_00138">
    <property type="entry name" value="GARS"/>
    <property type="match status" value="1"/>
</dbReference>
<keyword evidence="11" id="KW-0460">Magnesium</keyword>
<evidence type="ECO:0000256" key="17">
    <source>
        <dbReference type="HAMAP-Rule" id="MF_00138"/>
    </source>
</evidence>
<evidence type="ECO:0000256" key="1">
    <source>
        <dbReference type="ARBA" id="ARBA00001936"/>
    </source>
</evidence>
<dbReference type="InterPro" id="IPR013815">
    <property type="entry name" value="ATP_grasp_subdomain_1"/>
</dbReference>
<evidence type="ECO:0000256" key="13">
    <source>
        <dbReference type="ARBA" id="ARBA00038345"/>
    </source>
</evidence>
<dbReference type="GO" id="GO:0009113">
    <property type="term" value="P:purine nucleobase biosynthetic process"/>
    <property type="evidence" value="ECO:0007669"/>
    <property type="project" value="InterPro"/>
</dbReference>
<evidence type="ECO:0000256" key="11">
    <source>
        <dbReference type="ARBA" id="ARBA00022842"/>
    </source>
</evidence>
<reference evidence="21" key="1">
    <citation type="submission" date="2016-11" db="EMBL/GenBank/DDBJ databases">
        <authorList>
            <person name="Varghese N."/>
            <person name="Submissions S."/>
        </authorList>
    </citation>
    <scope>NUCLEOTIDE SEQUENCE [LARGE SCALE GENOMIC DNA]</scope>
    <source>
        <strain evidence="21">DSM 12395</strain>
    </source>
</reference>
<keyword evidence="9 17" id="KW-0658">Purine biosynthesis</keyword>